<protein>
    <submittedName>
        <fullName evidence="1">Uncharacterized protein</fullName>
    </submittedName>
</protein>
<name>A0ABR0QZU6_GOSAR</name>
<accession>A0ABR0QZU6</accession>
<dbReference type="EMBL" id="JARKNE010000001">
    <property type="protein sequence ID" value="KAK5844841.1"/>
    <property type="molecule type" value="Genomic_DNA"/>
</dbReference>
<evidence type="ECO:0000313" key="1">
    <source>
        <dbReference type="EMBL" id="KAK5844841.1"/>
    </source>
</evidence>
<keyword evidence="2" id="KW-1185">Reference proteome</keyword>
<dbReference type="Proteomes" id="UP001358586">
    <property type="component" value="Chromosome 1"/>
</dbReference>
<comment type="caution">
    <text evidence="1">The sequence shown here is derived from an EMBL/GenBank/DDBJ whole genome shotgun (WGS) entry which is preliminary data.</text>
</comment>
<gene>
    <name evidence="1" type="ORF">PVK06_000982</name>
</gene>
<evidence type="ECO:0000313" key="2">
    <source>
        <dbReference type="Proteomes" id="UP001358586"/>
    </source>
</evidence>
<proteinExistence type="predicted"/>
<sequence length="160" mass="18411">MKHLISSIPLSKFGMDDMLVWQYDNFGVIVTEQFVVFTKDLYPQELLSLLVESSLIRYALCVDMRRRRYVIYALNALIRLLYSQDCRNVSIPDIELCVASYLRQCSSQPGSPALDAVSRRTQWVAPPTGLYKVNFDASFCSNTGYRRLAFGFRSCSFRHV</sequence>
<organism evidence="1 2">
    <name type="scientific">Gossypium arboreum</name>
    <name type="common">Tree cotton</name>
    <name type="synonym">Gossypium nanking</name>
    <dbReference type="NCBI Taxonomy" id="29729"/>
    <lineage>
        <taxon>Eukaryota</taxon>
        <taxon>Viridiplantae</taxon>
        <taxon>Streptophyta</taxon>
        <taxon>Embryophyta</taxon>
        <taxon>Tracheophyta</taxon>
        <taxon>Spermatophyta</taxon>
        <taxon>Magnoliopsida</taxon>
        <taxon>eudicotyledons</taxon>
        <taxon>Gunneridae</taxon>
        <taxon>Pentapetalae</taxon>
        <taxon>rosids</taxon>
        <taxon>malvids</taxon>
        <taxon>Malvales</taxon>
        <taxon>Malvaceae</taxon>
        <taxon>Malvoideae</taxon>
        <taxon>Gossypium</taxon>
    </lineage>
</organism>
<reference evidence="1 2" key="1">
    <citation type="submission" date="2023-03" db="EMBL/GenBank/DDBJ databases">
        <title>WGS of Gossypium arboreum.</title>
        <authorList>
            <person name="Yu D."/>
        </authorList>
    </citation>
    <scope>NUCLEOTIDE SEQUENCE [LARGE SCALE GENOMIC DNA]</scope>
    <source>
        <tissue evidence="1">Leaf</tissue>
    </source>
</reference>